<name>A0A2U1AYM4_9BACT</name>
<dbReference type="RefSeq" id="WP_116883959.1">
    <property type="nucleotide sequence ID" value="NZ_CABMMC010000184.1"/>
</dbReference>
<evidence type="ECO:0000313" key="1">
    <source>
        <dbReference type="EMBL" id="PVY41536.1"/>
    </source>
</evidence>
<keyword evidence="2" id="KW-1185">Reference proteome</keyword>
<protein>
    <submittedName>
        <fullName evidence="1">Uncharacterized protein</fullName>
    </submittedName>
</protein>
<comment type="caution">
    <text evidence="1">The sequence shown here is derived from an EMBL/GenBank/DDBJ whole genome shotgun (WGS) entry which is preliminary data.</text>
</comment>
<evidence type="ECO:0000313" key="2">
    <source>
        <dbReference type="Proteomes" id="UP000245959"/>
    </source>
</evidence>
<dbReference type="Proteomes" id="UP000245959">
    <property type="component" value="Unassembled WGS sequence"/>
</dbReference>
<dbReference type="AlphaFoldDB" id="A0A2U1AYM4"/>
<sequence>MPKFSIERKNPFLPFEFSCTADDDPAAPYTRLQVSTSSPNRADAAAIRFGPPWQAPLSE</sequence>
<dbReference type="GeneID" id="78295265"/>
<dbReference type="EMBL" id="QEKH01000013">
    <property type="protein sequence ID" value="PVY41536.1"/>
    <property type="molecule type" value="Genomic_DNA"/>
</dbReference>
<organism evidence="1 2">
    <name type="scientific">Victivallis vadensis</name>
    <dbReference type="NCBI Taxonomy" id="172901"/>
    <lineage>
        <taxon>Bacteria</taxon>
        <taxon>Pseudomonadati</taxon>
        <taxon>Lentisphaerota</taxon>
        <taxon>Lentisphaeria</taxon>
        <taxon>Victivallales</taxon>
        <taxon>Victivallaceae</taxon>
        <taxon>Victivallis</taxon>
    </lineage>
</organism>
<proteinExistence type="predicted"/>
<accession>A0A2U1AYM4</accession>
<reference evidence="1 2" key="1">
    <citation type="submission" date="2018-04" db="EMBL/GenBank/DDBJ databases">
        <title>Genomic Encyclopedia of Type Strains, Phase IV (KMG-IV): sequencing the most valuable type-strain genomes for metagenomic binning, comparative biology and taxonomic classification.</title>
        <authorList>
            <person name="Goeker M."/>
        </authorList>
    </citation>
    <scope>NUCLEOTIDE SEQUENCE [LARGE SCALE GENOMIC DNA]</scope>
    <source>
        <strain evidence="1 2">DSM 14823</strain>
    </source>
</reference>
<gene>
    <name evidence="1" type="ORF">C8D82_1138</name>
</gene>